<feature type="domain" description="DUF4114" evidence="2">
    <location>
        <begin position="364"/>
        <end position="441"/>
    </location>
</feature>
<dbReference type="EMBL" id="JACXAE010000098">
    <property type="protein sequence ID" value="MBD2776832.1"/>
    <property type="molecule type" value="Genomic_DNA"/>
</dbReference>
<accession>A0A8J6XP40</accession>
<evidence type="ECO:0000259" key="2">
    <source>
        <dbReference type="Pfam" id="PF13448"/>
    </source>
</evidence>
<dbReference type="AlphaFoldDB" id="A0A8J6XP40"/>
<protein>
    <submittedName>
        <fullName evidence="3">DUF4114 domain-containing protein</fullName>
    </submittedName>
</protein>
<evidence type="ECO:0000313" key="3">
    <source>
        <dbReference type="EMBL" id="MBD2776832.1"/>
    </source>
</evidence>
<dbReference type="Proteomes" id="UP000629098">
    <property type="component" value="Unassembled WGS sequence"/>
</dbReference>
<name>A0A8J6XP40_9CYAN</name>
<feature type="region of interest" description="Disordered" evidence="1">
    <location>
        <begin position="238"/>
        <end position="269"/>
    </location>
</feature>
<keyword evidence="4" id="KW-1185">Reference proteome</keyword>
<gene>
    <name evidence="3" type="ORF">ICL16_33490</name>
</gene>
<evidence type="ECO:0000313" key="4">
    <source>
        <dbReference type="Proteomes" id="UP000629098"/>
    </source>
</evidence>
<feature type="non-terminal residue" evidence="3">
    <location>
        <position position="1"/>
    </location>
</feature>
<feature type="compositionally biased region" description="Gly residues" evidence="1">
    <location>
        <begin position="243"/>
        <end position="265"/>
    </location>
</feature>
<evidence type="ECO:0000256" key="1">
    <source>
        <dbReference type="SAM" id="MobiDB-lite"/>
    </source>
</evidence>
<feature type="domain" description="DUF4114" evidence="2">
    <location>
        <begin position="546"/>
        <end position="628"/>
    </location>
</feature>
<proteinExistence type="predicted"/>
<organism evidence="3 4">
    <name type="scientific">Iningainema tapete BLCC-T55</name>
    <dbReference type="NCBI Taxonomy" id="2748662"/>
    <lineage>
        <taxon>Bacteria</taxon>
        <taxon>Bacillati</taxon>
        <taxon>Cyanobacteriota</taxon>
        <taxon>Cyanophyceae</taxon>
        <taxon>Nostocales</taxon>
        <taxon>Scytonemataceae</taxon>
        <taxon>Iningainema tapete</taxon>
    </lineage>
</organism>
<dbReference type="Pfam" id="PF13448">
    <property type="entry name" value="DUF4114"/>
    <property type="match status" value="2"/>
</dbReference>
<dbReference type="InterPro" id="IPR025193">
    <property type="entry name" value="DUF4114"/>
</dbReference>
<sequence>EGGSAQNLSVGIDLGVDPILNTPIPTPADATITLTPDAQLDLGNGAGQPLTVTIPAGSTAATLQNIPVLAVNDGVSEGNQTGTISATISSSNPILNALPGVNLTANISDPPTSPATPAKITLTPLTGNLTEGGSAQNLSVGIDLGVDPILNTPIPTPADATITLTPDAQLDLGNGAGKPVSVVIPAGSTAATIKNIPVLAVNDGVMEGNQTGAISATITSSDPILNALPGVNLTANISDPPISGGGSSSGGGGSSGGDNSSGGGSSSFAIAPNLIQNPNDFFTVQGPAGQQVVLDFDFGSVNTDFFDEIGVYTVDNAQGTINGIAPGAPGYLEAALKNAQPIFSVLPDTNSLLPNADFLRNLSFKAGTNLGFYLVQNGTAAEALGSASTQGTPSNVFFGSPSANPNNTDYLQVSPSGDGSFNLSWRDQSGNQSFNNVVLSVGASTESSLPIGTPLQQTTKLELIDLLAQANQPIELNFNIVSDAFYNNSFGLYKIENAQGTIIDELTGTQINPGDANYAQVALRQSKHNSELGGNRSASGLQQLDGGAIYAPYLIANGTKDEFLSSNSTNQPAQGSEGQVPLAYFAFLGANPDKVDHMRILGNNSFAFEDMFAGGDKDFNDLVVKTNFTVLS</sequence>
<reference evidence="3" key="1">
    <citation type="submission" date="2020-09" db="EMBL/GenBank/DDBJ databases">
        <title>Iningainema tapete sp. nov. (Scytonemataceae, Cyanobacteria) from greenhouses in central Florida (USA) produces two types of nodularin with biosynthetic potential for microcystin-LR and anabaenopeptins.</title>
        <authorList>
            <person name="Berthold D.E."/>
            <person name="Lefler F.W."/>
            <person name="Huang I.-S."/>
            <person name="Abdulla H."/>
            <person name="Zimba P.V."/>
            <person name="Laughinghouse H.D. IV."/>
        </authorList>
    </citation>
    <scope>NUCLEOTIDE SEQUENCE</scope>
    <source>
        <strain evidence="3">BLCCT55</strain>
    </source>
</reference>
<comment type="caution">
    <text evidence="3">The sequence shown here is derived from an EMBL/GenBank/DDBJ whole genome shotgun (WGS) entry which is preliminary data.</text>
</comment>
<dbReference type="RefSeq" id="WP_190835881.1">
    <property type="nucleotide sequence ID" value="NZ_CAWPPI010000098.1"/>
</dbReference>